<dbReference type="AlphaFoldDB" id="A0A061HAG0"/>
<dbReference type="HAMAP" id="MF_01571">
    <property type="entry name" value="Pro_tRNA_synth_type3"/>
    <property type="match status" value="1"/>
</dbReference>
<dbReference type="SUPFAM" id="SSF64586">
    <property type="entry name" value="C-terminal domain of ProRS"/>
    <property type="match status" value="1"/>
</dbReference>
<dbReference type="Pfam" id="PF04073">
    <property type="entry name" value="tRNA_edit"/>
    <property type="match status" value="1"/>
</dbReference>
<dbReference type="GO" id="GO:0006433">
    <property type="term" value="P:prolyl-tRNA aminoacylation"/>
    <property type="evidence" value="ECO:0007669"/>
    <property type="project" value="InterPro"/>
</dbReference>
<dbReference type="InterPro" id="IPR016061">
    <property type="entry name" value="Pro-tRNA_ligase_II_C"/>
</dbReference>
<dbReference type="FunFam" id="3.40.50.800:FF:000005">
    <property type="entry name" value="bifunctional glutamate/proline--tRNA ligase"/>
    <property type="match status" value="1"/>
</dbReference>
<dbReference type="FunFam" id="3.30.930.10:FF:000007">
    <property type="entry name" value="Bifunctional glutamate/proline--tRNA ligase"/>
    <property type="match status" value="1"/>
</dbReference>
<feature type="compositionally biased region" description="Polar residues" evidence="10">
    <location>
        <begin position="747"/>
        <end position="760"/>
    </location>
</feature>
<evidence type="ECO:0000256" key="6">
    <source>
        <dbReference type="ARBA" id="ARBA00022917"/>
    </source>
</evidence>
<dbReference type="FunFam" id="3.30.110.30:FF:000001">
    <property type="entry name" value="Bifunctional glutamate/proline--tRNA ligase"/>
    <property type="match status" value="1"/>
</dbReference>
<name>A0A061HAG0_9BASI</name>
<sequence>MDAINSALAALSIQADKIVKHAASSSPDSWKQAISDVAQSVGLTGNQQYTKTLVFKPKTAKSAAPTPVVVIARDDTETNTNALAKHLNQKDMRLATPELLKEFLGATKDDVSPLSINTNNAGPLIVALDAALATSSDSFAVHAAAADQTLFMTGAEIAKYLQSTGAKVEVVDFSKLKAEASTPVAKASAPSSSTASNPGATQGPIPAAAKKKAADAAKIPDAELIGITVRKDGDFPEWYAQVLKKGDMLDYYDVSGCYILKPWSYFVWQSIQAFFDAKIKEMGVENCYFPMFVSADVLEREKDHIEGFAPEVAWVTKAGSSDLERPVAIRPTSETVMYPYYAKWIQSHRDLPLKLNQWNSVVRWEFKHPQPFLRTREFLWQEGHTAHISLEEADKEVMQILDHYRRVYEELLAVPVVPGVKSEKEKFAGGYYTTTVEGFVPTTGRGIQGGTSHCLGQNFSKMFNISVEDPNAPEELRGKKEGRLHVWQNSWGLSTRTIGVMVMVHGDDNGLVMPPRVAQIQVVIIPCGITAKTTAQEKDNIMDTCDATAKQLRAAGIRAKADLRDNYSPGFKFADWELRGVPIRIEIGPKDIEKQSVLTVRRDNKAKAPLAQKDLPASIAKLLDQIHDDMFARADAEYRSRRKVCTEWDDFTKILNDKCHVVIPWCEVEACEDAIKNRSARTASQDEAADERAPSMGAKSLCIPFDQAQFPDIKGKKCPQCGVDAKRWTMFGRTQETVTDLEPPTFLDSSSDHVLSNRSY</sequence>
<evidence type="ECO:0000313" key="12">
    <source>
        <dbReference type="EMBL" id="EPQ29598.1"/>
    </source>
</evidence>
<dbReference type="SMART" id="SM00946">
    <property type="entry name" value="ProRS-C_1"/>
    <property type="match status" value="1"/>
</dbReference>
<dbReference type="InterPro" id="IPR033721">
    <property type="entry name" value="ProRS_core_arch_euk"/>
</dbReference>
<comment type="similarity">
    <text evidence="1">Belongs to the class-II aminoacyl-tRNA synthetase family.</text>
</comment>
<dbReference type="PANTHER" id="PTHR43382">
    <property type="entry name" value="PROLYL-TRNA SYNTHETASE"/>
    <property type="match status" value="1"/>
</dbReference>
<dbReference type="Pfam" id="PF09180">
    <property type="entry name" value="ProRS-C_1"/>
    <property type="match status" value="1"/>
</dbReference>
<evidence type="ECO:0000256" key="8">
    <source>
        <dbReference type="ARBA" id="ARBA00029731"/>
    </source>
</evidence>
<dbReference type="PROSITE" id="PS50862">
    <property type="entry name" value="AA_TRNA_LIGASE_II"/>
    <property type="match status" value="1"/>
</dbReference>
<dbReference type="SUPFAM" id="SSF55681">
    <property type="entry name" value="Class II aaRS and biotin synthetases"/>
    <property type="match status" value="1"/>
</dbReference>
<dbReference type="InterPro" id="IPR036621">
    <property type="entry name" value="Anticodon-bd_dom_sf"/>
</dbReference>
<dbReference type="InterPro" id="IPR002316">
    <property type="entry name" value="Pro-tRNA-ligase_IIa"/>
</dbReference>
<evidence type="ECO:0000313" key="13">
    <source>
        <dbReference type="Proteomes" id="UP000053664"/>
    </source>
</evidence>
<feature type="region of interest" description="Disordered" evidence="10">
    <location>
        <begin position="741"/>
        <end position="760"/>
    </location>
</feature>
<dbReference type="SUPFAM" id="SSF52954">
    <property type="entry name" value="Class II aaRS ABD-related"/>
    <property type="match status" value="1"/>
</dbReference>
<evidence type="ECO:0000256" key="4">
    <source>
        <dbReference type="ARBA" id="ARBA00022741"/>
    </source>
</evidence>
<dbReference type="CDD" id="cd00862">
    <property type="entry name" value="ProRS_anticodon_zinc"/>
    <property type="match status" value="1"/>
</dbReference>
<dbReference type="InterPro" id="IPR045864">
    <property type="entry name" value="aa-tRNA-synth_II/BPL/LPL"/>
</dbReference>
<dbReference type="EC" id="6.1.1.15" evidence="2"/>
<gene>
    <name evidence="12" type="ORF">PFL1_02817</name>
</gene>
<dbReference type="EMBL" id="KE361630">
    <property type="protein sequence ID" value="EPQ29598.1"/>
    <property type="molecule type" value="Genomic_DNA"/>
</dbReference>
<dbReference type="GO" id="GO:0005524">
    <property type="term" value="F:ATP binding"/>
    <property type="evidence" value="ECO:0007669"/>
    <property type="project" value="UniProtKB-KW"/>
</dbReference>
<dbReference type="PANTHER" id="PTHR43382:SF2">
    <property type="entry name" value="BIFUNCTIONAL GLUTAMATE_PROLINE--TRNA LIGASE"/>
    <property type="match status" value="1"/>
</dbReference>
<dbReference type="GO" id="GO:0017101">
    <property type="term" value="C:aminoacyl-tRNA synthetase multienzyme complex"/>
    <property type="evidence" value="ECO:0007669"/>
    <property type="project" value="TreeGrafter"/>
</dbReference>
<dbReference type="HOGENOM" id="CLU_001882_4_1_1"/>
<reference evidence="12 13" key="1">
    <citation type="journal article" date="2013" name="Plant Cell">
        <title>The transition from a phytopathogenic smut ancestor to an anamorphic biocontrol agent deciphered by comparative whole-genome analysis.</title>
        <authorList>
            <person name="Lefebvre F."/>
            <person name="Joly D.L."/>
            <person name="Labbe C."/>
            <person name="Teichmann B."/>
            <person name="Linning R."/>
            <person name="Belzile F."/>
            <person name="Bakkeren G."/>
            <person name="Belanger R.R."/>
        </authorList>
    </citation>
    <scope>NUCLEOTIDE SEQUENCE [LARGE SCALE GENOMIC DNA]</scope>
    <source>
        <strain evidence="12 13">PF-1</strain>
    </source>
</reference>
<dbReference type="Gene3D" id="3.30.930.10">
    <property type="entry name" value="Bira Bifunctional Protein, Domain 2"/>
    <property type="match status" value="1"/>
</dbReference>
<evidence type="ECO:0000256" key="1">
    <source>
        <dbReference type="ARBA" id="ARBA00008226"/>
    </source>
</evidence>
<dbReference type="InterPro" id="IPR036754">
    <property type="entry name" value="YbaK/aa-tRNA-synt-asso_dom_sf"/>
</dbReference>
<dbReference type="PRINTS" id="PR01046">
    <property type="entry name" value="TRNASYNTHPRO"/>
</dbReference>
<organism evidence="12 13">
    <name type="scientific">Pseudozyma flocculosa PF-1</name>
    <dbReference type="NCBI Taxonomy" id="1277687"/>
    <lineage>
        <taxon>Eukaryota</taxon>
        <taxon>Fungi</taxon>
        <taxon>Dikarya</taxon>
        <taxon>Basidiomycota</taxon>
        <taxon>Ustilaginomycotina</taxon>
        <taxon>Ustilaginomycetes</taxon>
        <taxon>Ustilaginales</taxon>
        <taxon>Ustilaginaceae</taxon>
        <taxon>Pseudozyma</taxon>
    </lineage>
</organism>
<keyword evidence="5" id="KW-0067">ATP-binding</keyword>
<dbReference type="eggNOG" id="KOG4163">
    <property type="taxonomic scope" value="Eukaryota"/>
</dbReference>
<dbReference type="InterPro" id="IPR007214">
    <property type="entry name" value="YbaK/aa-tRNA-synth-assoc-dom"/>
</dbReference>
<dbReference type="InterPro" id="IPR006195">
    <property type="entry name" value="aa-tRNA-synth_II"/>
</dbReference>
<evidence type="ECO:0000256" key="7">
    <source>
        <dbReference type="ARBA" id="ARBA00023146"/>
    </source>
</evidence>
<evidence type="ECO:0000256" key="10">
    <source>
        <dbReference type="SAM" id="MobiDB-lite"/>
    </source>
</evidence>
<dbReference type="Pfam" id="PF00587">
    <property type="entry name" value="tRNA-synt_2b"/>
    <property type="match status" value="1"/>
</dbReference>
<dbReference type="GO" id="GO:0005737">
    <property type="term" value="C:cytoplasm"/>
    <property type="evidence" value="ECO:0007669"/>
    <property type="project" value="InterPro"/>
</dbReference>
<dbReference type="Gene3D" id="3.90.960.10">
    <property type="entry name" value="YbaK/aminoacyl-tRNA synthetase-associated domain"/>
    <property type="match status" value="1"/>
</dbReference>
<protein>
    <recommendedName>
        <fullName evidence="2">proline--tRNA ligase</fullName>
        <ecNumber evidence="2">6.1.1.15</ecNumber>
    </recommendedName>
    <alternativeName>
        <fullName evidence="8">Prolyl-tRNA synthetase</fullName>
    </alternativeName>
</protein>
<keyword evidence="3" id="KW-0436">Ligase</keyword>
<comment type="catalytic activity">
    <reaction evidence="9">
        <text>tRNA(Pro) + L-proline + ATP = L-prolyl-tRNA(Pro) + AMP + diphosphate</text>
        <dbReference type="Rhea" id="RHEA:14305"/>
        <dbReference type="Rhea" id="RHEA-COMP:9700"/>
        <dbReference type="Rhea" id="RHEA-COMP:9702"/>
        <dbReference type="ChEBI" id="CHEBI:30616"/>
        <dbReference type="ChEBI" id="CHEBI:33019"/>
        <dbReference type="ChEBI" id="CHEBI:60039"/>
        <dbReference type="ChEBI" id="CHEBI:78442"/>
        <dbReference type="ChEBI" id="CHEBI:78532"/>
        <dbReference type="ChEBI" id="CHEBI:456215"/>
        <dbReference type="EC" id="6.1.1.15"/>
    </reaction>
</comment>
<dbReference type="InterPro" id="IPR002314">
    <property type="entry name" value="aa-tRNA-synt_IIb"/>
</dbReference>
<dbReference type="Gene3D" id="3.40.50.800">
    <property type="entry name" value="Anticodon-binding domain"/>
    <property type="match status" value="1"/>
</dbReference>
<dbReference type="OrthoDB" id="1350766at2759"/>
<dbReference type="Gene3D" id="3.30.110.30">
    <property type="entry name" value="C-terminal domain of ProRS"/>
    <property type="match status" value="1"/>
</dbReference>
<dbReference type="Proteomes" id="UP000053664">
    <property type="component" value="Unassembled WGS sequence"/>
</dbReference>
<accession>A0A061HAG0</accession>
<feature type="region of interest" description="Disordered" evidence="10">
    <location>
        <begin position="187"/>
        <end position="207"/>
    </location>
</feature>
<dbReference type="GO" id="GO:0004827">
    <property type="term" value="F:proline-tRNA ligase activity"/>
    <property type="evidence" value="ECO:0007669"/>
    <property type="project" value="UniProtKB-EC"/>
</dbReference>
<keyword evidence="7" id="KW-0030">Aminoacyl-tRNA synthetase</keyword>
<dbReference type="InterPro" id="IPR017449">
    <property type="entry name" value="Pro-tRNA_synth_II"/>
</dbReference>
<evidence type="ECO:0000256" key="2">
    <source>
        <dbReference type="ARBA" id="ARBA00012831"/>
    </source>
</evidence>
<keyword evidence="6" id="KW-0648">Protein biosynthesis</keyword>
<dbReference type="InterPro" id="IPR004154">
    <property type="entry name" value="Anticodon-bd"/>
</dbReference>
<keyword evidence="4" id="KW-0547">Nucleotide-binding</keyword>
<dbReference type="CDD" id="cd00778">
    <property type="entry name" value="ProRS_core_arch_euk"/>
    <property type="match status" value="1"/>
</dbReference>
<dbReference type="InterPro" id="IPR004499">
    <property type="entry name" value="Pro-tRNA-ligase_IIa_arc-type"/>
</dbReference>
<dbReference type="KEGG" id="pfp:PFL1_02817"/>
<evidence type="ECO:0000256" key="5">
    <source>
        <dbReference type="ARBA" id="ARBA00022840"/>
    </source>
</evidence>
<feature type="domain" description="Aminoacyl-transfer RNA synthetases class-II family profile" evidence="11">
    <location>
        <begin position="267"/>
        <end position="514"/>
    </location>
</feature>
<dbReference type="GO" id="GO:0002161">
    <property type="term" value="F:aminoacyl-tRNA deacylase activity"/>
    <property type="evidence" value="ECO:0007669"/>
    <property type="project" value="InterPro"/>
</dbReference>
<proteinExistence type="inferred from homology"/>
<evidence type="ECO:0000256" key="9">
    <source>
        <dbReference type="ARBA" id="ARBA00047671"/>
    </source>
</evidence>
<dbReference type="SUPFAM" id="SSF55826">
    <property type="entry name" value="YbaK/ProRS associated domain"/>
    <property type="match status" value="1"/>
</dbReference>
<dbReference type="NCBIfam" id="TIGR00408">
    <property type="entry name" value="proS_fam_I"/>
    <property type="match status" value="1"/>
</dbReference>
<evidence type="ECO:0000259" key="11">
    <source>
        <dbReference type="PROSITE" id="PS50862"/>
    </source>
</evidence>
<dbReference type="RefSeq" id="XP_007878522.1">
    <property type="nucleotide sequence ID" value="XM_007880331.1"/>
</dbReference>
<evidence type="ECO:0000256" key="3">
    <source>
        <dbReference type="ARBA" id="ARBA00022598"/>
    </source>
</evidence>
<dbReference type="GeneID" id="19316931"/>
<dbReference type="Pfam" id="PF03129">
    <property type="entry name" value="HGTP_anticodon"/>
    <property type="match status" value="1"/>
</dbReference>